<sequence>MSDDAEEMPNNVVSIGEYLFEKRNTSYGRIAGIGGEENCTHPALLLDSNGDVVTCKDCGKQVSAFWALHRCLDEYRKRWNDVVHAKRQQREREIKTLRLKSAQTIEKAWRRRGTVPTCPHCDRGIFPTDRFGAVGKALEIEAREKDPQDKWSQVASCEVVRAFEKAAADE</sequence>
<evidence type="ECO:0000313" key="1">
    <source>
        <dbReference type="EMBL" id="NHN85764.1"/>
    </source>
</evidence>
<accession>A0ABX0JW93</accession>
<name>A0ABX0JW93_9PROT</name>
<protein>
    <submittedName>
        <fullName evidence="1">Uncharacterized protein</fullName>
    </submittedName>
</protein>
<dbReference type="RefSeq" id="WP_173584157.1">
    <property type="nucleotide sequence ID" value="NZ_WOTB01000020.1"/>
</dbReference>
<organism evidence="1 2">
    <name type="scientific">Acetobacter musti</name>
    <dbReference type="NCBI Taxonomy" id="864732"/>
    <lineage>
        <taxon>Bacteria</taxon>
        <taxon>Pseudomonadati</taxon>
        <taxon>Pseudomonadota</taxon>
        <taxon>Alphaproteobacteria</taxon>
        <taxon>Acetobacterales</taxon>
        <taxon>Acetobacteraceae</taxon>
        <taxon>Acetobacter</taxon>
    </lineage>
</organism>
<comment type="caution">
    <text evidence="1">The sequence shown here is derived from an EMBL/GenBank/DDBJ whole genome shotgun (WGS) entry which is preliminary data.</text>
</comment>
<dbReference type="Proteomes" id="UP000635278">
    <property type="component" value="Unassembled WGS sequence"/>
</dbReference>
<proteinExistence type="predicted"/>
<reference evidence="1 2" key="1">
    <citation type="journal article" date="2020" name="Int. J. Syst. Evol. Microbiol.">
        <title>Novel acetic acid bacteria from cider fermentations: Acetobacter conturbans sp. nov. and Acetobacter fallax sp. nov.</title>
        <authorList>
            <person name="Sombolestani A.S."/>
            <person name="Cleenwerck I."/>
            <person name="Cnockaert M."/>
            <person name="Borremans W."/>
            <person name="Wieme A.D."/>
            <person name="De Vuyst L."/>
            <person name="Vandamme P."/>
        </authorList>
    </citation>
    <scope>NUCLEOTIDE SEQUENCE [LARGE SCALE GENOMIC DNA]</scope>
    <source>
        <strain evidence="1 2">LMG 30640</strain>
    </source>
</reference>
<keyword evidence="2" id="KW-1185">Reference proteome</keyword>
<gene>
    <name evidence="1" type="ORF">GOB93_14095</name>
</gene>
<dbReference type="EMBL" id="WOTB01000020">
    <property type="protein sequence ID" value="NHN85764.1"/>
    <property type="molecule type" value="Genomic_DNA"/>
</dbReference>
<evidence type="ECO:0000313" key="2">
    <source>
        <dbReference type="Proteomes" id="UP000635278"/>
    </source>
</evidence>